<dbReference type="PRINTS" id="PR00080">
    <property type="entry name" value="SDRFAMILY"/>
</dbReference>
<dbReference type="PRINTS" id="PR00081">
    <property type="entry name" value="GDHRDH"/>
</dbReference>
<organism evidence="5 6">
    <name type="scientific">Kaistia nematophila</name>
    <dbReference type="NCBI Taxonomy" id="2994654"/>
    <lineage>
        <taxon>Bacteria</taxon>
        <taxon>Pseudomonadati</taxon>
        <taxon>Pseudomonadota</taxon>
        <taxon>Alphaproteobacteria</taxon>
        <taxon>Hyphomicrobiales</taxon>
        <taxon>Kaistiaceae</taxon>
        <taxon>Kaistia</taxon>
    </lineage>
</organism>
<dbReference type="EMBL" id="JAPKNK010000001">
    <property type="protein sequence ID" value="MCX5567838.1"/>
    <property type="molecule type" value="Genomic_DNA"/>
</dbReference>
<evidence type="ECO:0000313" key="6">
    <source>
        <dbReference type="Proteomes" id="UP001144805"/>
    </source>
</evidence>
<evidence type="ECO:0000256" key="1">
    <source>
        <dbReference type="ARBA" id="ARBA00006484"/>
    </source>
</evidence>
<evidence type="ECO:0000259" key="4">
    <source>
        <dbReference type="SMART" id="SM00822"/>
    </source>
</evidence>
<keyword evidence="3" id="KW-0520">NAD</keyword>
<dbReference type="SMART" id="SM00822">
    <property type="entry name" value="PKS_KR"/>
    <property type="match status" value="1"/>
</dbReference>
<dbReference type="InterPro" id="IPR057326">
    <property type="entry name" value="KR_dom"/>
</dbReference>
<name>A0A9X3E182_9HYPH</name>
<dbReference type="SUPFAM" id="SSF51735">
    <property type="entry name" value="NAD(P)-binding Rossmann-fold domains"/>
    <property type="match status" value="1"/>
</dbReference>
<dbReference type="AlphaFoldDB" id="A0A9X3E182"/>
<dbReference type="Pfam" id="PF13561">
    <property type="entry name" value="adh_short_C2"/>
    <property type="match status" value="1"/>
</dbReference>
<evidence type="ECO:0000256" key="2">
    <source>
        <dbReference type="ARBA" id="ARBA00023002"/>
    </source>
</evidence>
<dbReference type="PROSITE" id="PS00061">
    <property type="entry name" value="ADH_SHORT"/>
    <property type="match status" value="1"/>
</dbReference>
<accession>A0A9X3E182</accession>
<dbReference type="RefSeq" id="WP_266336814.1">
    <property type="nucleotide sequence ID" value="NZ_JAPKNK010000001.1"/>
</dbReference>
<dbReference type="GO" id="GO:0016491">
    <property type="term" value="F:oxidoreductase activity"/>
    <property type="evidence" value="ECO:0007669"/>
    <property type="project" value="UniProtKB-KW"/>
</dbReference>
<gene>
    <name evidence="5" type="ORF">OSH07_01385</name>
</gene>
<dbReference type="PANTHER" id="PTHR24321:SF8">
    <property type="entry name" value="ESTRADIOL 17-BETA-DEHYDROGENASE 8-RELATED"/>
    <property type="match status" value="1"/>
</dbReference>
<protein>
    <submittedName>
        <fullName evidence="5">SDR family NAD(P)-dependent oxidoreductase</fullName>
    </submittedName>
</protein>
<dbReference type="CDD" id="cd05233">
    <property type="entry name" value="SDR_c"/>
    <property type="match status" value="1"/>
</dbReference>
<keyword evidence="2" id="KW-0560">Oxidoreductase</keyword>
<dbReference type="InterPro" id="IPR002347">
    <property type="entry name" value="SDR_fam"/>
</dbReference>
<evidence type="ECO:0000313" key="5">
    <source>
        <dbReference type="EMBL" id="MCX5567838.1"/>
    </source>
</evidence>
<dbReference type="PANTHER" id="PTHR24321">
    <property type="entry name" value="DEHYDROGENASES, SHORT CHAIN"/>
    <property type="match status" value="1"/>
</dbReference>
<sequence>MTSGAIYPSLRDRTVLVTGGGSGIGEAIVRHFVAQGSKVGFLDINAEASEALAKELSASGTVHFEKCDLRDIAALRQAIANVREKLGAITILINNAAHDQRHKLEDVTPEYWDERYQVNIRHQFFAAQAVVEDMKAAGKGAIINMGSTSWMIGQGGMPAYTSAKSAVQGLTRGLARDLGPFNIRVCSVVPGWIMTQRQIDLWLTPEAEVDLMNKQCLKRKLFPDDIAKPVLFFASDEASGCTNQSYIVDGGWV</sequence>
<evidence type="ECO:0000256" key="3">
    <source>
        <dbReference type="ARBA" id="ARBA00023027"/>
    </source>
</evidence>
<feature type="domain" description="Ketoreductase" evidence="4">
    <location>
        <begin position="13"/>
        <end position="194"/>
    </location>
</feature>
<comment type="similarity">
    <text evidence="1">Belongs to the short-chain dehydrogenases/reductases (SDR) family.</text>
</comment>
<dbReference type="InterPro" id="IPR036291">
    <property type="entry name" value="NAD(P)-bd_dom_sf"/>
</dbReference>
<dbReference type="InterPro" id="IPR020904">
    <property type="entry name" value="Sc_DH/Rdtase_CS"/>
</dbReference>
<proteinExistence type="inferred from homology"/>
<keyword evidence="6" id="KW-1185">Reference proteome</keyword>
<dbReference type="Gene3D" id="3.40.50.720">
    <property type="entry name" value="NAD(P)-binding Rossmann-like Domain"/>
    <property type="match status" value="1"/>
</dbReference>
<dbReference type="FunFam" id="3.40.50.720:FF:000084">
    <property type="entry name" value="Short-chain dehydrogenase reductase"/>
    <property type="match status" value="1"/>
</dbReference>
<reference evidence="5" key="1">
    <citation type="submission" date="2022-11" db="EMBL/GenBank/DDBJ databases">
        <title>Biodiversity and phylogenetic relationships of bacteria.</title>
        <authorList>
            <person name="Machado R.A.R."/>
            <person name="Bhat A."/>
            <person name="Loulou A."/>
            <person name="Kallel S."/>
        </authorList>
    </citation>
    <scope>NUCLEOTIDE SEQUENCE</scope>
    <source>
        <strain evidence="5">K-TC2</strain>
    </source>
</reference>
<dbReference type="Proteomes" id="UP001144805">
    <property type="component" value="Unassembled WGS sequence"/>
</dbReference>
<comment type="caution">
    <text evidence="5">The sequence shown here is derived from an EMBL/GenBank/DDBJ whole genome shotgun (WGS) entry which is preliminary data.</text>
</comment>